<keyword evidence="2" id="KW-1185">Reference proteome</keyword>
<reference evidence="1 2" key="1">
    <citation type="submission" date="2016-03" db="EMBL/GenBank/DDBJ databases">
        <title>Shallow-sea hydrothermal system.</title>
        <authorList>
            <person name="Tang K."/>
        </authorList>
    </citation>
    <scope>NUCLEOTIDE SEQUENCE [LARGE SCALE GENOMIC DNA]</scope>
    <source>
        <strain evidence="1 2">JLT9</strain>
    </source>
</reference>
<gene>
    <name evidence="1" type="ORF">SGUI_1361</name>
</gene>
<dbReference type="AlphaFoldDB" id="A0A1B1NBF0"/>
<dbReference type="EMBL" id="CP014989">
    <property type="protein sequence ID" value="ANS78757.1"/>
    <property type="molecule type" value="Genomic_DNA"/>
</dbReference>
<evidence type="ECO:0000313" key="2">
    <source>
        <dbReference type="Proteomes" id="UP000092482"/>
    </source>
</evidence>
<sequence length="41" mass="4451">MNVEPWMDLVQGDVAPLPVRGAQFLLRERGRPSSPTASSGQ</sequence>
<accession>A0A1B1NBF0</accession>
<dbReference type="Proteomes" id="UP000092482">
    <property type="component" value="Chromosome"/>
</dbReference>
<evidence type="ECO:0000313" key="1">
    <source>
        <dbReference type="EMBL" id="ANS78757.1"/>
    </source>
</evidence>
<dbReference type="RefSeq" id="WP_257784411.1">
    <property type="nucleotide sequence ID" value="NZ_CP014989.1"/>
</dbReference>
<dbReference type="KEGG" id="serj:SGUI_1361"/>
<proteinExistence type="predicted"/>
<name>A0A1B1NBF0_9MICO</name>
<dbReference type="STRING" id="1758689.SGUI_1361"/>
<protein>
    <submittedName>
        <fullName evidence="1">Uncharacterized protein</fullName>
    </submittedName>
</protein>
<organism evidence="1 2">
    <name type="scientific">Serinicoccus hydrothermalis</name>
    <dbReference type="NCBI Taxonomy" id="1758689"/>
    <lineage>
        <taxon>Bacteria</taxon>
        <taxon>Bacillati</taxon>
        <taxon>Actinomycetota</taxon>
        <taxon>Actinomycetes</taxon>
        <taxon>Micrococcales</taxon>
        <taxon>Ornithinimicrobiaceae</taxon>
        <taxon>Serinicoccus</taxon>
    </lineage>
</organism>